<feature type="domain" description="Erythromycin biosynthesis protein CIII-like C-terminal" evidence="1">
    <location>
        <begin position="276"/>
        <end position="386"/>
    </location>
</feature>
<evidence type="ECO:0000313" key="3">
    <source>
        <dbReference type="Proteomes" id="UP000005019"/>
    </source>
</evidence>
<proteinExistence type="predicted"/>
<dbReference type="GO" id="GO:0016757">
    <property type="term" value="F:glycosyltransferase activity"/>
    <property type="evidence" value="ECO:0007669"/>
    <property type="project" value="UniProtKB-ARBA"/>
</dbReference>
<sequence>MTERRRVLLVAEAVSLAHVARPVVLASALAGDHEVTVASAPVFDLCFRGTGLARESLESIPAATFLQRLAAGAPLYTKAELERYVDEDVALLRRLRPDVVIGDFRLSLSVSARVAGIPYFALCNAHWSPWALHDRFPLPDISLTRVLGPRLAEPLFRLGQPIAFRLHAGPLNAMRRKFGLSTFPDVRYAYTDGDRTLYADTPALVPVRPECPAHHHYIGPIVWSPAMALPAWWTALPDGPLAYVTLGSTGRVDLLPELFRALEDCGVNAMTATAGRSDVASPGPHCFVADYLPGLEAAARSDFVICNGGSATVYQALSQGRPVIGVCSNMDQFLTMARVVDAGAGIALRAGTAGYEDLAEAIRRISGSTGAAFRDAARAVQADFLRHDAGEGIRRQIATL</sequence>
<dbReference type="EMBL" id="AFHG01000059">
    <property type="protein sequence ID" value="EGK69777.1"/>
    <property type="molecule type" value="Genomic_DNA"/>
</dbReference>
<dbReference type="STRING" id="1000565.METUNv1_03742"/>
<dbReference type="Gene3D" id="3.40.50.2000">
    <property type="entry name" value="Glycogen Phosphorylase B"/>
    <property type="match status" value="2"/>
</dbReference>
<keyword evidence="3" id="KW-1185">Reference proteome</keyword>
<dbReference type="SUPFAM" id="SSF53756">
    <property type="entry name" value="UDP-Glycosyltransferase/glycogen phosphorylase"/>
    <property type="match status" value="1"/>
</dbReference>
<reference evidence="2 3" key="1">
    <citation type="journal article" date="2011" name="J. Bacteriol.">
        <title>Genome sequence of Methyloversatilis universalis FAM5T, a methylotrophic representative of the order Rhodocyclales.</title>
        <authorList>
            <person name="Kittichotirat W."/>
            <person name="Good N.M."/>
            <person name="Hall R."/>
            <person name="Bringel F."/>
            <person name="Lajus A."/>
            <person name="Medigue C."/>
            <person name="Smalley N.E."/>
            <person name="Beck D."/>
            <person name="Bumgarner R."/>
            <person name="Vuilleumier S."/>
            <person name="Kalyuzhnaya M.G."/>
        </authorList>
    </citation>
    <scope>NUCLEOTIDE SEQUENCE [LARGE SCALE GENOMIC DNA]</scope>
    <source>
        <strain evidence="3">ATCC BAA-1314 / JCM 13912 / FAM5</strain>
    </source>
</reference>
<dbReference type="Proteomes" id="UP000005019">
    <property type="component" value="Unassembled WGS sequence"/>
</dbReference>
<evidence type="ECO:0000313" key="2">
    <source>
        <dbReference type="EMBL" id="EGK69777.1"/>
    </source>
</evidence>
<gene>
    <name evidence="2" type="ORF">METUNv1_03742</name>
</gene>
<protein>
    <recommendedName>
        <fullName evidence="1">Erythromycin biosynthesis protein CIII-like C-terminal domain-containing protein</fullName>
    </recommendedName>
</protein>
<accession>F5RHE5</accession>
<dbReference type="OrthoDB" id="6620093at2"/>
<dbReference type="PANTHER" id="PTHR21015:SF22">
    <property type="entry name" value="GLYCOSYLTRANSFERASE"/>
    <property type="match status" value="1"/>
</dbReference>
<evidence type="ECO:0000259" key="1">
    <source>
        <dbReference type="Pfam" id="PF06722"/>
    </source>
</evidence>
<name>F5RHE5_METUF</name>
<dbReference type="PANTHER" id="PTHR21015">
    <property type="entry name" value="UDP-N-ACETYLGLUCOSAMINE--N-ACETYLMURAMYL-(PENTAPEPTIDE) PYROPHOSPHORYL-UNDECAPRENOL N-ACETYLGLUCOSAMINE TRANSFERASE 1"/>
    <property type="match status" value="1"/>
</dbReference>
<dbReference type="eggNOG" id="COG1819">
    <property type="taxonomic scope" value="Bacteria"/>
</dbReference>
<comment type="caution">
    <text evidence="2">The sequence shown here is derived from an EMBL/GenBank/DDBJ whole genome shotgun (WGS) entry which is preliminary data.</text>
</comment>
<organism evidence="2 3">
    <name type="scientific">Methyloversatilis universalis (strain ATCC BAA-1314 / DSM 25237 / JCM 13912 / CCUG 52030 / FAM5)</name>
    <dbReference type="NCBI Taxonomy" id="1000565"/>
    <lineage>
        <taxon>Bacteria</taxon>
        <taxon>Pseudomonadati</taxon>
        <taxon>Pseudomonadota</taxon>
        <taxon>Betaproteobacteria</taxon>
        <taxon>Nitrosomonadales</taxon>
        <taxon>Sterolibacteriaceae</taxon>
        <taxon>Methyloversatilis</taxon>
    </lineage>
</organism>
<dbReference type="InterPro" id="IPR010610">
    <property type="entry name" value="EryCIII-like_C"/>
</dbReference>
<dbReference type="RefSeq" id="WP_008064335.1">
    <property type="nucleotide sequence ID" value="NZ_AFHG01000059.1"/>
</dbReference>
<dbReference type="AlphaFoldDB" id="F5RHE5"/>
<dbReference type="Pfam" id="PF06722">
    <property type="entry name" value="EryCIII-like_C"/>
    <property type="match status" value="1"/>
</dbReference>